<dbReference type="AlphaFoldDB" id="A0A3B0VTB8"/>
<sequence>MFLIGEFSKISQVSKRLLHYYDDIGLLKPAHIEQASGYRYYSAKQLPRLNRILALKGLGLTLEQIKKMLHVVPAKVEPGTLGHFAGVFYTDGFTQSHNDADLGYFLKKPVKKPVPLTEDCVLRMHELPVVEAMATSVQVAGPDPALIGLGQIAQWIEGNGYRIAGPYREIGYDISSLSDLEEAVIEIQMPVEKANPSSNLNLNFSD</sequence>
<dbReference type="PANTHER" id="PTHR30204:SF97">
    <property type="entry name" value="MERR FAMILY REGULATORY PROTEIN"/>
    <property type="match status" value="1"/>
</dbReference>
<dbReference type="PROSITE" id="PS00552">
    <property type="entry name" value="HTH_MERR_1"/>
    <property type="match status" value="1"/>
</dbReference>
<proteinExistence type="predicted"/>
<evidence type="ECO:0000256" key="1">
    <source>
        <dbReference type="ARBA" id="ARBA00023125"/>
    </source>
</evidence>
<keyword evidence="1" id="KW-0238">DNA-binding</keyword>
<dbReference type="SUPFAM" id="SSF46955">
    <property type="entry name" value="Putative DNA-binding domain"/>
    <property type="match status" value="1"/>
</dbReference>
<evidence type="ECO:0000313" key="3">
    <source>
        <dbReference type="EMBL" id="VAW43630.1"/>
    </source>
</evidence>
<feature type="domain" description="HTH merR-type" evidence="2">
    <location>
        <begin position="1"/>
        <end position="71"/>
    </location>
</feature>
<dbReference type="InterPro" id="IPR009061">
    <property type="entry name" value="DNA-bd_dom_put_sf"/>
</dbReference>
<dbReference type="GO" id="GO:0003677">
    <property type="term" value="F:DNA binding"/>
    <property type="evidence" value="ECO:0007669"/>
    <property type="project" value="UniProtKB-KW"/>
</dbReference>
<reference evidence="3" key="1">
    <citation type="submission" date="2018-06" db="EMBL/GenBank/DDBJ databases">
        <authorList>
            <person name="Zhirakovskaya E."/>
        </authorList>
    </citation>
    <scope>NUCLEOTIDE SEQUENCE</scope>
</reference>
<evidence type="ECO:0000259" key="2">
    <source>
        <dbReference type="PROSITE" id="PS50937"/>
    </source>
</evidence>
<organism evidence="3">
    <name type="scientific">hydrothermal vent metagenome</name>
    <dbReference type="NCBI Taxonomy" id="652676"/>
    <lineage>
        <taxon>unclassified sequences</taxon>
        <taxon>metagenomes</taxon>
        <taxon>ecological metagenomes</taxon>
    </lineage>
</organism>
<gene>
    <name evidence="3" type="ORF">MNBD_CHLOROFLEXI01-916</name>
</gene>
<dbReference type="EMBL" id="UOEU01001125">
    <property type="protein sequence ID" value="VAW43630.1"/>
    <property type="molecule type" value="Genomic_DNA"/>
</dbReference>
<accession>A0A3B0VTB8</accession>
<dbReference type="InterPro" id="IPR000551">
    <property type="entry name" value="MerR-type_HTH_dom"/>
</dbReference>
<protein>
    <submittedName>
        <fullName evidence="3">Transcriptional regulator, MerR family</fullName>
    </submittedName>
</protein>
<dbReference type="PROSITE" id="PS50937">
    <property type="entry name" value="HTH_MERR_2"/>
    <property type="match status" value="1"/>
</dbReference>
<dbReference type="InterPro" id="IPR047057">
    <property type="entry name" value="MerR_fam"/>
</dbReference>
<dbReference type="Pfam" id="PF13411">
    <property type="entry name" value="MerR_1"/>
    <property type="match status" value="1"/>
</dbReference>
<dbReference type="GO" id="GO:0003700">
    <property type="term" value="F:DNA-binding transcription factor activity"/>
    <property type="evidence" value="ECO:0007669"/>
    <property type="project" value="InterPro"/>
</dbReference>
<name>A0A3B0VTB8_9ZZZZ</name>
<dbReference type="PANTHER" id="PTHR30204">
    <property type="entry name" value="REDOX-CYCLING DRUG-SENSING TRANSCRIPTIONAL ACTIVATOR SOXR"/>
    <property type="match status" value="1"/>
</dbReference>
<dbReference type="SMART" id="SM00422">
    <property type="entry name" value="HTH_MERR"/>
    <property type="match status" value="1"/>
</dbReference>
<dbReference type="Gene3D" id="1.10.1660.10">
    <property type="match status" value="1"/>
</dbReference>